<dbReference type="Proteomes" id="UP001595593">
    <property type="component" value="Unassembled WGS sequence"/>
</dbReference>
<dbReference type="InterPro" id="IPR000847">
    <property type="entry name" value="LysR_HTH_N"/>
</dbReference>
<dbReference type="CDD" id="cd08422">
    <property type="entry name" value="PBP2_CrgA_like"/>
    <property type="match status" value="1"/>
</dbReference>
<sequence>MDRFASLQLFIRVVDRGSFTRAAHEWGIGQPAVSKQVAALEARLGTPLLNRTSRGLHPTAAGQDFYDSAVRLLGDLEEAENRVARGSSNPAGLVRVAVPPALGGMYIVPQLPAFFARFPNVTVELSVGERRVDLIKEGFDLAFRVGTLGDSSLIARRIGSLRISTVATPDYLARHGTPSDPAALWSHNLVTPLLHGGTAEWLFLGPGGQFSLEPSGNIRSNDAGDQRAAVLAGVGIGRGPTALFAADLRAGTVVSILNDFAPPPSPIHVVYAGGRRVPGRLRVVAELLAEICASEPSLCLD</sequence>
<dbReference type="InterPro" id="IPR036388">
    <property type="entry name" value="WH-like_DNA-bd_sf"/>
</dbReference>
<keyword evidence="2" id="KW-0805">Transcription regulation</keyword>
<dbReference type="SUPFAM" id="SSF46785">
    <property type="entry name" value="Winged helix' DNA-binding domain"/>
    <property type="match status" value="1"/>
</dbReference>
<name>A0ABV7G1W5_9PROT</name>
<keyword evidence="7" id="KW-1185">Reference proteome</keyword>
<evidence type="ECO:0000256" key="3">
    <source>
        <dbReference type="ARBA" id="ARBA00023125"/>
    </source>
</evidence>
<dbReference type="RefSeq" id="WP_379596229.1">
    <property type="nucleotide sequence ID" value="NZ_JBHRTN010000009.1"/>
</dbReference>
<evidence type="ECO:0000259" key="5">
    <source>
        <dbReference type="PROSITE" id="PS50931"/>
    </source>
</evidence>
<proteinExistence type="inferred from homology"/>
<dbReference type="PANTHER" id="PTHR30537:SF5">
    <property type="entry name" value="HTH-TYPE TRANSCRIPTIONAL ACTIVATOR TTDR-RELATED"/>
    <property type="match status" value="1"/>
</dbReference>
<dbReference type="EMBL" id="JBHRTN010000009">
    <property type="protein sequence ID" value="MFC3125496.1"/>
    <property type="molecule type" value="Genomic_DNA"/>
</dbReference>
<comment type="caution">
    <text evidence="6">The sequence shown here is derived from an EMBL/GenBank/DDBJ whole genome shotgun (WGS) entry which is preliminary data.</text>
</comment>
<dbReference type="PANTHER" id="PTHR30537">
    <property type="entry name" value="HTH-TYPE TRANSCRIPTIONAL REGULATOR"/>
    <property type="match status" value="1"/>
</dbReference>
<dbReference type="Pfam" id="PF03466">
    <property type="entry name" value="LysR_substrate"/>
    <property type="match status" value="1"/>
</dbReference>
<evidence type="ECO:0000313" key="7">
    <source>
        <dbReference type="Proteomes" id="UP001595593"/>
    </source>
</evidence>
<keyword evidence="3" id="KW-0238">DNA-binding</keyword>
<dbReference type="SUPFAM" id="SSF53850">
    <property type="entry name" value="Periplasmic binding protein-like II"/>
    <property type="match status" value="1"/>
</dbReference>
<dbReference type="Gene3D" id="3.40.190.290">
    <property type="match status" value="1"/>
</dbReference>
<evidence type="ECO:0000256" key="1">
    <source>
        <dbReference type="ARBA" id="ARBA00009437"/>
    </source>
</evidence>
<comment type="similarity">
    <text evidence="1">Belongs to the LysR transcriptional regulatory family.</text>
</comment>
<dbReference type="Pfam" id="PF00126">
    <property type="entry name" value="HTH_1"/>
    <property type="match status" value="1"/>
</dbReference>
<evidence type="ECO:0000256" key="2">
    <source>
        <dbReference type="ARBA" id="ARBA00023015"/>
    </source>
</evidence>
<dbReference type="PROSITE" id="PS50931">
    <property type="entry name" value="HTH_LYSR"/>
    <property type="match status" value="1"/>
</dbReference>
<protein>
    <submittedName>
        <fullName evidence="6">LysR substrate-binding domain-containing protein</fullName>
    </submittedName>
</protein>
<dbReference type="Gene3D" id="1.10.10.10">
    <property type="entry name" value="Winged helix-like DNA-binding domain superfamily/Winged helix DNA-binding domain"/>
    <property type="match status" value="1"/>
</dbReference>
<evidence type="ECO:0000313" key="6">
    <source>
        <dbReference type="EMBL" id="MFC3125496.1"/>
    </source>
</evidence>
<gene>
    <name evidence="6" type="ORF">ACFOD4_10520</name>
</gene>
<dbReference type="PRINTS" id="PR00039">
    <property type="entry name" value="HTHLYSR"/>
</dbReference>
<feature type="domain" description="HTH lysR-type" evidence="5">
    <location>
        <begin position="1"/>
        <end position="59"/>
    </location>
</feature>
<dbReference type="InterPro" id="IPR036390">
    <property type="entry name" value="WH_DNA-bd_sf"/>
</dbReference>
<organism evidence="6 7">
    <name type="scientific">Teichococcus globiformis</name>
    <dbReference type="NCBI Taxonomy" id="2307229"/>
    <lineage>
        <taxon>Bacteria</taxon>
        <taxon>Pseudomonadati</taxon>
        <taxon>Pseudomonadota</taxon>
        <taxon>Alphaproteobacteria</taxon>
        <taxon>Acetobacterales</taxon>
        <taxon>Roseomonadaceae</taxon>
        <taxon>Roseomonas</taxon>
    </lineage>
</organism>
<dbReference type="InterPro" id="IPR058163">
    <property type="entry name" value="LysR-type_TF_proteobact-type"/>
</dbReference>
<dbReference type="InterPro" id="IPR005119">
    <property type="entry name" value="LysR_subst-bd"/>
</dbReference>
<evidence type="ECO:0000256" key="4">
    <source>
        <dbReference type="ARBA" id="ARBA00023163"/>
    </source>
</evidence>
<accession>A0ABV7G1W5</accession>
<keyword evidence="4" id="KW-0804">Transcription</keyword>
<reference evidence="7" key="1">
    <citation type="journal article" date="2019" name="Int. J. Syst. Evol. Microbiol.">
        <title>The Global Catalogue of Microorganisms (GCM) 10K type strain sequencing project: providing services to taxonomists for standard genome sequencing and annotation.</title>
        <authorList>
            <consortium name="The Broad Institute Genomics Platform"/>
            <consortium name="The Broad Institute Genome Sequencing Center for Infectious Disease"/>
            <person name="Wu L."/>
            <person name="Ma J."/>
        </authorList>
    </citation>
    <scope>NUCLEOTIDE SEQUENCE [LARGE SCALE GENOMIC DNA]</scope>
    <source>
        <strain evidence="7">KCTC 52094</strain>
    </source>
</reference>